<accession>A0A9N9PIB2</accession>
<reference evidence="1" key="1">
    <citation type="submission" date="2021-06" db="EMBL/GenBank/DDBJ databases">
        <authorList>
            <person name="Kallberg Y."/>
            <person name="Tangrot J."/>
            <person name="Rosling A."/>
        </authorList>
    </citation>
    <scope>NUCLEOTIDE SEQUENCE</scope>
    <source>
        <strain evidence="1">MA453B</strain>
    </source>
</reference>
<dbReference type="EMBL" id="CAJVPY010062801">
    <property type="protein sequence ID" value="CAG8822956.1"/>
    <property type="molecule type" value="Genomic_DNA"/>
</dbReference>
<gene>
    <name evidence="1" type="ORF">DERYTH_LOCUS27405</name>
</gene>
<evidence type="ECO:0000313" key="1">
    <source>
        <dbReference type="EMBL" id="CAG8822956.1"/>
    </source>
</evidence>
<name>A0A9N9PIB2_9GLOM</name>
<dbReference type="AlphaFoldDB" id="A0A9N9PIB2"/>
<sequence>SIARSKRDIQVSCLGLKSCPVFHRILNITSRLTINDRHIRYIYTKCFEKH</sequence>
<evidence type="ECO:0000313" key="2">
    <source>
        <dbReference type="Proteomes" id="UP000789405"/>
    </source>
</evidence>
<proteinExistence type="predicted"/>
<dbReference type="OrthoDB" id="2484930at2759"/>
<organism evidence="1 2">
    <name type="scientific">Dentiscutata erythropus</name>
    <dbReference type="NCBI Taxonomy" id="1348616"/>
    <lineage>
        <taxon>Eukaryota</taxon>
        <taxon>Fungi</taxon>
        <taxon>Fungi incertae sedis</taxon>
        <taxon>Mucoromycota</taxon>
        <taxon>Glomeromycotina</taxon>
        <taxon>Glomeromycetes</taxon>
        <taxon>Diversisporales</taxon>
        <taxon>Gigasporaceae</taxon>
        <taxon>Dentiscutata</taxon>
    </lineage>
</organism>
<comment type="caution">
    <text evidence="1">The sequence shown here is derived from an EMBL/GenBank/DDBJ whole genome shotgun (WGS) entry which is preliminary data.</text>
</comment>
<feature type="non-terminal residue" evidence="1">
    <location>
        <position position="1"/>
    </location>
</feature>
<keyword evidence="2" id="KW-1185">Reference proteome</keyword>
<dbReference type="Proteomes" id="UP000789405">
    <property type="component" value="Unassembled WGS sequence"/>
</dbReference>
<feature type="non-terminal residue" evidence="1">
    <location>
        <position position="50"/>
    </location>
</feature>
<protein>
    <submittedName>
        <fullName evidence="1">27993_t:CDS:1</fullName>
    </submittedName>
</protein>